<keyword evidence="3" id="KW-1185">Reference proteome</keyword>
<proteinExistence type="predicted"/>
<dbReference type="EMBL" id="QRGA01000007">
    <property type="protein sequence ID" value="RDU98361.1"/>
    <property type="molecule type" value="Genomic_DNA"/>
</dbReference>
<gene>
    <name evidence="2" type="ORF">DWV00_13720</name>
</gene>
<name>A0A3D8K174_9BURK</name>
<evidence type="ECO:0000313" key="2">
    <source>
        <dbReference type="EMBL" id="RDU98361.1"/>
    </source>
</evidence>
<dbReference type="Proteomes" id="UP000256838">
    <property type="component" value="Unassembled WGS sequence"/>
</dbReference>
<protein>
    <submittedName>
        <fullName evidence="2">DUF2844 domain-containing protein</fullName>
    </submittedName>
</protein>
<keyword evidence="1" id="KW-0732">Signal</keyword>
<evidence type="ECO:0000313" key="3">
    <source>
        <dbReference type="Proteomes" id="UP000256838"/>
    </source>
</evidence>
<dbReference type="Pfam" id="PF11005">
    <property type="entry name" value="DUF2844"/>
    <property type="match status" value="1"/>
</dbReference>
<feature type="signal peptide" evidence="1">
    <location>
        <begin position="1"/>
        <end position="28"/>
    </location>
</feature>
<organism evidence="2 3">
    <name type="scientific">Trinickia dinghuensis</name>
    <dbReference type="NCBI Taxonomy" id="2291023"/>
    <lineage>
        <taxon>Bacteria</taxon>
        <taxon>Pseudomonadati</taxon>
        <taxon>Pseudomonadota</taxon>
        <taxon>Betaproteobacteria</taxon>
        <taxon>Burkholderiales</taxon>
        <taxon>Burkholderiaceae</taxon>
        <taxon>Trinickia</taxon>
    </lineage>
</organism>
<dbReference type="InterPro" id="IPR021267">
    <property type="entry name" value="DUF2844"/>
</dbReference>
<reference evidence="2 3" key="1">
    <citation type="submission" date="2018-08" db="EMBL/GenBank/DDBJ databases">
        <title>Paraburkholderia sp. DHOM06 isolated from forest soil.</title>
        <authorList>
            <person name="Gao Z.-H."/>
            <person name="Qiu L.-H."/>
        </authorList>
    </citation>
    <scope>NUCLEOTIDE SEQUENCE [LARGE SCALE GENOMIC DNA]</scope>
    <source>
        <strain evidence="2 3">DHOM06</strain>
    </source>
</reference>
<accession>A0A3D8K174</accession>
<dbReference type="AlphaFoldDB" id="A0A3D8K174"/>
<dbReference type="OrthoDB" id="7561239at2"/>
<sequence>MWNCPLRAAAPAALVACALAAVASPARAALGGAPMPTPSDATTTIVSPTARVASAATSAATSGTVAAPQYSVHSTVFSSGTNVREYVGADGTVFGIAWNGPRMPDLQTLLGNYFPQYASGVQALHAARRGRGPVAVEQSTLVVHSGGHMGSFFGQAWLPSALPAGMTGADIK</sequence>
<dbReference type="RefSeq" id="WP_115534118.1">
    <property type="nucleotide sequence ID" value="NZ_QRGA01000007.1"/>
</dbReference>
<comment type="caution">
    <text evidence="2">The sequence shown here is derived from an EMBL/GenBank/DDBJ whole genome shotgun (WGS) entry which is preliminary data.</text>
</comment>
<evidence type="ECO:0000256" key="1">
    <source>
        <dbReference type="SAM" id="SignalP"/>
    </source>
</evidence>
<feature type="chain" id="PRO_5017625626" evidence="1">
    <location>
        <begin position="29"/>
        <end position="172"/>
    </location>
</feature>